<protein>
    <submittedName>
        <fullName evidence="1">Uncharacterized protein</fullName>
    </submittedName>
</protein>
<dbReference type="GeneID" id="25917447"/>
<organism evidence="1 2">
    <name type="scientific">Sphaeroforma arctica JP610</name>
    <dbReference type="NCBI Taxonomy" id="667725"/>
    <lineage>
        <taxon>Eukaryota</taxon>
        <taxon>Ichthyosporea</taxon>
        <taxon>Ichthyophonida</taxon>
        <taxon>Sphaeroforma</taxon>
    </lineage>
</organism>
<dbReference type="OrthoDB" id="79687at2759"/>
<proteinExistence type="predicted"/>
<accession>A0A0L0F1J8</accession>
<dbReference type="RefSeq" id="XP_014144428.1">
    <property type="nucleotide sequence ID" value="XM_014288953.1"/>
</dbReference>
<dbReference type="Proteomes" id="UP000054560">
    <property type="component" value="Unassembled WGS sequence"/>
</dbReference>
<keyword evidence="2" id="KW-1185">Reference proteome</keyword>
<feature type="non-terminal residue" evidence="1">
    <location>
        <position position="1"/>
    </location>
</feature>
<name>A0A0L0F1J8_9EUKA</name>
<evidence type="ECO:0000313" key="2">
    <source>
        <dbReference type="Proteomes" id="UP000054560"/>
    </source>
</evidence>
<sequence>ILRLRAKSLFCISKLLNIIDKWTVTERLIPTLEMVPSREPQVLMALMGVYYEMVKSK</sequence>
<reference evidence="1 2" key="1">
    <citation type="submission" date="2011-02" db="EMBL/GenBank/DDBJ databases">
        <title>The Genome Sequence of Sphaeroforma arctica JP610.</title>
        <authorList>
            <consortium name="The Broad Institute Genome Sequencing Platform"/>
            <person name="Russ C."/>
            <person name="Cuomo C."/>
            <person name="Young S.K."/>
            <person name="Zeng Q."/>
            <person name="Gargeya S."/>
            <person name="Alvarado L."/>
            <person name="Berlin A."/>
            <person name="Chapman S.B."/>
            <person name="Chen Z."/>
            <person name="Freedman E."/>
            <person name="Gellesch M."/>
            <person name="Goldberg J."/>
            <person name="Griggs A."/>
            <person name="Gujja S."/>
            <person name="Heilman E."/>
            <person name="Heiman D."/>
            <person name="Howarth C."/>
            <person name="Mehta T."/>
            <person name="Neiman D."/>
            <person name="Pearson M."/>
            <person name="Roberts A."/>
            <person name="Saif S."/>
            <person name="Shea T."/>
            <person name="Shenoy N."/>
            <person name="Sisk P."/>
            <person name="Stolte C."/>
            <person name="Sykes S."/>
            <person name="White J."/>
            <person name="Yandava C."/>
            <person name="Burger G."/>
            <person name="Gray M.W."/>
            <person name="Holland P.W.H."/>
            <person name="King N."/>
            <person name="Lang F.B.F."/>
            <person name="Roger A.J."/>
            <person name="Ruiz-Trillo I."/>
            <person name="Haas B."/>
            <person name="Nusbaum C."/>
            <person name="Birren B."/>
        </authorList>
    </citation>
    <scope>NUCLEOTIDE SEQUENCE [LARGE SCALE GENOMIC DNA]</scope>
    <source>
        <strain evidence="1 2">JP610</strain>
    </source>
</reference>
<dbReference type="EMBL" id="KQ250926">
    <property type="protein sequence ID" value="KNC70526.1"/>
    <property type="molecule type" value="Genomic_DNA"/>
</dbReference>
<evidence type="ECO:0000313" key="1">
    <source>
        <dbReference type="EMBL" id="KNC70526.1"/>
    </source>
</evidence>
<dbReference type="AlphaFoldDB" id="A0A0L0F1J8"/>
<gene>
    <name evidence="1" type="ORF">SARC_16943</name>
</gene>